<dbReference type="InterPro" id="IPR007487">
    <property type="entry name" value="ABC_transpt-TYRBP-like"/>
</dbReference>
<reference evidence="1" key="1">
    <citation type="submission" date="2016-10" db="EMBL/GenBank/DDBJ databases">
        <title>Sequence of Gallionella enrichment culture.</title>
        <authorList>
            <person name="Poehlein A."/>
            <person name="Muehling M."/>
            <person name="Daniel R."/>
        </authorList>
    </citation>
    <scope>NUCLEOTIDE SEQUENCE</scope>
</reference>
<gene>
    <name evidence="1" type="ORF">GALL_30390</name>
</gene>
<dbReference type="Gene3D" id="3.40.50.2300">
    <property type="match status" value="1"/>
</dbReference>
<accession>A0A1J5TW73</accession>
<dbReference type="Pfam" id="PF04392">
    <property type="entry name" value="ABC_sub_bind"/>
    <property type="match status" value="1"/>
</dbReference>
<dbReference type="EMBL" id="MLJW01000007">
    <property type="protein sequence ID" value="OIR16318.1"/>
    <property type="molecule type" value="Genomic_DNA"/>
</dbReference>
<dbReference type="PANTHER" id="PTHR35271">
    <property type="entry name" value="ABC TRANSPORTER, SUBSTRATE-BINDING LIPOPROTEIN-RELATED"/>
    <property type="match status" value="1"/>
</dbReference>
<protein>
    <submittedName>
        <fullName evidence="1">ABC transporter substrate binding protein</fullName>
    </submittedName>
</protein>
<sequence>MHRIVFPAVALLLVCISTVQADPLHVTVVLSDEGGAYQTFSDSLRSQLQTDRIALNVQRATQTLGQSDIYVAVGMNATAALSSRDVPTLSVLVPQAGYEQLLKTSVQHGKPHSAVFLDQPLQRQVALLLAALPATRQVGVLYEIPQPELQSLRRLLADKGIHLHDRIVDKTQSLNDALESILNESEVLFVLPDSEVYNGGTIRNILLTAYRKQVPLVGISQAYVKAGALCAVFTTPEQVARQAAGLIERYAESGKLPAPQFPSDFEVSVNKQVARSLEIHIKDADQLRDAIRRAQ</sequence>
<dbReference type="AlphaFoldDB" id="A0A1J5TW73"/>
<comment type="caution">
    <text evidence="1">The sequence shown here is derived from an EMBL/GenBank/DDBJ whole genome shotgun (WGS) entry which is preliminary data.</text>
</comment>
<proteinExistence type="predicted"/>
<evidence type="ECO:0000313" key="1">
    <source>
        <dbReference type="EMBL" id="OIR16318.1"/>
    </source>
</evidence>
<name>A0A1J5TW73_9ZZZZ</name>
<dbReference type="PANTHER" id="PTHR35271:SF1">
    <property type="entry name" value="ABC TRANSPORTER, SUBSTRATE-BINDING LIPOPROTEIN"/>
    <property type="match status" value="1"/>
</dbReference>
<organism evidence="1">
    <name type="scientific">mine drainage metagenome</name>
    <dbReference type="NCBI Taxonomy" id="410659"/>
    <lineage>
        <taxon>unclassified sequences</taxon>
        <taxon>metagenomes</taxon>
        <taxon>ecological metagenomes</taxon>
    </lineage>
</organism>